<organism evidence="1 2">
    <name type="scientific">Austropuccinia psidii MF-1</name>
    <dbReference type="NCBI Taxonomy" id="1389203"/>
    <lineage>
        <taxon>Eukaryota</taxon>
        <taxon>Fungi</taxon>
        <taxon>Dikarya</taxon>
        <taxon>Basidiomycota</taxon>
        <taxon>Pucciniomycotina</taxon>
        <taxon>Pucciniomycetes</taxon>
        <taxon>Pucciniales</taxon>
        <taxon>Sphaerophragmiaceae</taxon>
        <taxon>Austropuccinia</taxon>
    </lineage>
</organism>
<dbReference type="OrthoDB" id="3064439at2759"/>
<evidence type="ECO:0000313" key="1">
    <source>
        <dbReference type="EMBL" id="MBW0486858.1"/>
    </source>
</evidence>
<gene>
    <name evidence="1" type="ORF">O181_026573</name>
</gene>
<dbReference type="AlphaFoldDB" id="A0A9Q3CMU2"/>
<protein>
    <submittedName>
        <fullName evidence="1">Uncharacterized protein</fullName>
    </submittedName>
</protein>
<keyword evidence="2" id="KW-1185">Reference proteome</keyword>
<dbReference type="Proteomes" id="UP000765509">
    <property type="component" value="Unassembled WGS sequence"/>
</dbReference>
<evidence type="ECO:0000313" key="2">
    <source>
        <dbReference type="Proteomes" id="UP000765509"/>
    </source>
</evidence>
<proteinExistence type="predicted"/>
<sequence length="131" mass="14562">MSVATTDFKIGEIVLVSTSSFNKIKGCKHLEHSCANPFVIRALHGENAVPVGLHEEISNVNPTFPVSLIKAHKAADSENFHSRNKIPQYIPAFEASGTTNIIRFCKEREVRTEKVRQYLIRYTSATCEDGG</sequence>
<comment type="caution">
    <text evidence="1">The sequence shown here is derived from an EMBL/GenBank/DDBJ whole genome shotgun (WGS) entry which is preliminary data.</text>
</comment>
<accession>A0A9Q3CMU2</accession>
<reference evidence="1" key="1">
    <citation type="submission" date="2021-03" db="EMBL/GenBank/DDBJ databases">
        <title>Draft genome sequence of rust myrtle Austropuccinia psidii MF-1, a brazilian biotype.</title>
        <authorList>
            <person name="Quecine M.C."/>
            <person name="Pachon D.M.R."/>
            <person name="Bonatelli M.L."/>
            <person name="Correr F.H."/>
            <person name="Franceschini L.M."/>
            <person name="Leite T.F."/>
            <person name="Margarido G.R.A."/>
            <person name="Almeida C.A."/>
            <person name="Ferrarezi J.A."/>
            <person name="Labate C.A."/>
        </authorList>
    </citation>
    <scope>NUCLEOTIDE SEQUENCE</scope>
    <source>
        <strain evidence="1">MF-1</strain>
    </source>
</reference>
<name>A0A9Q3CMU2_9BASI</name>
<dbReference type="EMBL" id="AVOT02008848">
    <property type="protein sequence ID" value="MBW0486858.1"/>
    <property type="molecule type" value="Genomic_DNA"/>
</dbReference>